<feature type="region of interest" description="Disordered" evidence="1">
    <location>
        <begin position="25"/>
        <end position="54"/>
    </location>
</feature>
<evidence type="ECO:0000256" key="1">
    <source>
        <dbReference type="SAM" id="MobiDB-lite"/>
    </source>
</evidence>
<dbReference type="OrthoDB" id="4249545at2"/>
<feature type="compositionally biased region" description="Low complexity" evidence="1">
    <location>
        <begin position="39"/>
        <end position="54"/>
    </location>
</feature>
<organism evidence="3 4">
    <name type="scientific">Streptomyces monashensis</name>
    <dbReference type="NCBI Taxonomy" id="1678012"/>
    <lineage>
        <taxon>Bacteria</taxon>
        <taxon>Bacillati</taxon>
        <taxon>Actinomycetota</taxon>
        <taxon>Actinomycetes</taxon>
        <taxon>Kitasatosporales</taxon>
        <taxon>Streptomycetaceae</taxon>
        <taxon>Streptomyces</taxon>
    </lineage>
</organism>
<dbReference type="PROSITE" id="PS51257">
    <property type="entry name" value="PROKAR_LIPOPROTEIN"/>
    <property type="match status" value="1"/>
</dbReference>
<dbReference type="RefSeq" id="WP_071383904.1">
    <property type="nucleotide sequence ID" value="NZ_MLYO01000051.1"/>
</dbReference>
<gene>
    <name evidence="3" type="ORF">BIV23_28370</name>
</gene>
<comment type="caution">
    <text evidence="3">The sequence shown here is derived from an EMBL/GenBank/DDBJ whole genome shotgun (WGS) entry which is preliminary data.</text>
</comment>
<evidence type="ECO:0000313" key="4">
    <source>
        <dbReference type="Proteomes" id="UP000179642"/>
    </source>
</evidence>
<dbReference type="EMBL" id="MLYO01000051">
    <property type="protein sequence ID" value="OIJ99589.1"/>
    <property type="molecule type" value="Genomic_DNA"/>
</dbReference>
<evidence type="ECO:0000313" key="3">
    <source>
        <dbReference type="EMBL" id="OIJ99589.1"/>
    </source>
</evidence>
<evidence type="ECO:0008006" key="5">
    <source>
        <dbReference type="Google" id="ProtNLM"/>
    </source>
</evidence>
<dbReference type="Proteomes" id="UP000179642">
    <property type="component" value="Unassembled WGS sequence"/>
</dbReference>
<name>A0A1S2Q0E2_9ACTN</name>
<reference evidence="3 4" key="1">
    <citation type="submission" date="2016-10" db="EMBL/GenBank/DDBJ databases">
        <title>Genome sequence of Streptomyces sp. MUSC 1.</title>
        <authorList>
            <person name="Lee L.-H."/>
            <person name="Ser H.-L."/>
            <person name="Law J.W.-F."/>
        </authorList>
    </citation>
    <scope>NUCLEOTIDE SEQUENCE [LARGE SCALE GENOMIC DNA]</scope>
    <source>
        <strain evidence="3 4">MUSC 1</strain>
    </source>
</reference>
<accession>A0A1S2Q0E2</accession>
<keyword evidence="2" id="KW-0732">Signal</keyword>
<feature type="compositionally biased region" description="Gly residues" evidence="1">
    <location>
        <begin position="29"/>
        <end position="38"/>
    </location>
</feature>
<feature type="chain" id="PRO_5038785405" description="DUF4232 domain-containing protein" evidence="2">
    <location>
        <begin position="20"/>
        <end position="160"/>
    </location>
</feature>
<dbReference type="AlphaFoldDB" id="A0A1S2Q0E2"/>
<protein>
    <recommendedName>
        <fullName evidence="5">DUF4232 domain-containing protein</fullName>
    </recommendedName>
</protein>
<evidence type="ECO:0000256" key="2">
    <source>
        <dbReference type="SAM" id="SignalP"/>
    </source>
</evidence>
<sequence>MRRSATSLAALAAAVLLLAGCGSKSDTGAQGGKGGKGTDTGSAGKVSPSAPASGGCASAVDLKATDAGRTVCVAKGGEVRLTLEGTKSRPWKPVQASGTALKAINTGLVIRPGQATATYHAVAAGTEKLTSSRPMCAQPTKPGEVSCMGLQEWAVTVTVK</sequence>
<feature type="signal peptide" evidence="2">
    <location>
        <begin position="1"/>
        <end position="19"/>
    </location>
</feature>
<proteinExistence type="predicted"/>
<keyword evidence="4" id="KW-1185">Reference proteome</keyword>